<evidence type="ECO:0000256" key="6">
    <source>
        <dbReference type="SAM" id="SignalP"/>
    </source>
</evidence>
<evidence type="ECO:0000256" key="5">
    <source>
        <dbReference type="SAM" id="Phobius"/>
    </source>
</evidence>
<dbReference type="InterPro" id="IPR036770">
    <property type="entry name" value="Ankyrin_rpt-contain_sf"/>
</dbReference>
<organism evidence="8 9">
    <name type="scientific">Fusarium mexicanum</name>
    <dbReference type="NCBI Taxonomy" id="751941"/>
    <lineage>
        <taxon>Eukaryota</taxon>
        <taxon>Fungi</taxon>
        <taxon>Dikarya</taxon>
        <taxon>Ascomycota</taxon>
        <taxon>Pezizomycotina</taxon>
        <taxon>Sordariomycetes</taxon>
        <taxon>Hypocreomycetidae</taxon>
        <taxon>Hypocreales</taxon>
        <taxon>Nectriaceae</taxon>
        <taxon>Fusarium</taxon>
        <taxon>Fusarium fujikuroi species complex</taxon>
    </lineage>
</organism>
<keyword evidence="1" id="KW-0677">Repeat</keyword>
<dbReference type="SUPFAM" id="SSF49899">
    <property type="entry name" value="Concanavalin A-like lectins/glucanases"/>
    <property type="match status" value="1"/>
</dbReference>
<feature type="signal peptide" evidence="6">
    <location>
        <begin position="1"/>
        <end position="22"/>
    </location>
</feature>
<comment type="caution">
    <text evidence="8">The sequence shown here is derived from an EMBL/GenBank/DDBJ whole genome shotgun (WGS) entry which is preliminary data.</text>
</comment>
<sequence length="2075" mass="233235">MKMSKHPRLLLGFLLFAGAALAAEDEDDNTDFLLNVFSDVGPILALFGEQFARQFLSETFTWEDHVIFACIPLGIMTAIAGAIRVQGHHFLKAFIGRARENYAAAEIEYMSSTSNEVCELFNGKGIVRTMGKPSVAQLIVIPDQLPKSGGRTFDSSCGIHTLQSATFQSDPRDRLMYGKEYSDEVNFQPSNLFRRQKKAPSPRTTAPDEERGQRASDSVETRNPMAPAEAWIQADWDSLRSPNLQLNATPETGLNKVRRIELLAAVIAAVSLQISLLIIGGTTSTLVSGYASKPWGLPCYLAGSILLVIGMVACSVAIERSTEEYTWQFSEDQISSRQPGDPGPGRTGQFHLFWIQRTQRVSDQDFGSHVIYGGERNRIVTSSRCDDVHSKKITLARTEGSQTTTASNDARTNNSEAEEGNDGDLDHAPWWLKYLPLVAVVAGGGGFTVQFIGLRGLPWPCAVSQLIAIMVMAMIRALIRRHLGKDLKHWPAAENYELDFLAIQLVTKKSKIFDKSSPQTSNEQRRVSFGQLVNLYQRTWLWLFKDKSYSKNQDSGKSQVPENLFVWRVETAEVATAEVAELGTYAYTFPYPRHSTGEKNNEGQRVVLVRKRLGDVCKWTTSASKPALALARSIERFLEEFVPSGLPATKNASEVSHENVHGDASKNTTGDPASTSLPDTSEPLEEGDRIEWKIPFSSSEASAKTEVKLFITRRLLQDGAAPRWEVDFGGVEAVLSLWMANLEAKSSHQDKNDESTDWRRVEAASTVEYCRILGERRNGVLKRDISWWVNNPEIEQRPRRSNAELSMATDSGAKDHQNHDIKIVVGFAGPSESSDKPTEPTKVSDLVVQHSIADLATLTAQHLFTSFMWNIGKYFPRQALHQGDLSINKNVKVQSSSTFDLHSNVDKLSGRKLSHSKLTKFVTYAEKQGLGTRDEILLCIIPTLSFYDRLPNDAVFYCDLPELKLPESSRSRDQAFASYSYFLKWIKIGASPEEYLTLAGVARTMEFIYLMALDHAASDASIPSESKPSSNSDNEELESDASSETSGPGFISSYSDSEMVSTSDQVIYRPRKRNVSCELVELLKLLSGPLSNTVNKLLPFYELQGRKQTIMGYFDICLEDHGGVTWAPERIIDLEKQPDKFLGRIGFTDLHREVATAVNGVFSWDSILGKNGMKRDVFGWTAFHYVAARTDLDFRDRNPDLRTLKTFFKKSPPTGWWLDNFNRSPVHVAAFSGNNVVLKDLLETFPGRDTKSAITTGGRDGMKPLHLAAGRKHKSCVATLLGERFGSYIEVDVWKQSPIHTAVINRSYECALQIANSKNFDLGPEIIDRFGKSLIFYFRGKDTKKKLLGAEILQKHWEKFDYRDGDMQSVLHHAIWFLEDDDFFDLLRSVKNRDKDKFNVDSVNRFRESPLHLAVSAKRPGLVDNLMYFRASPSVLDRYHLSPMMIACDSGSLSMVKIMCQRRHYQGSEKDRQRRTALHHAMLSKKWSSHDLAEATKMLAGVMETVDVRDQDFCTPLHYAAGTCKVLGFSTLVESKANIKLIDRSGRNVLHHAVLSHDKASAGSKKEMIETVCEHFLKDAADLKTIDSKDEDGNTALHLAVGQNDNDSVFALLAKDVDLQATNYSGMTPFILACRRSYCFKFIYYAVQQSNITQSHSSIDQPIMEHDTSKKTHDSDDKEMRLESSINPKFKGFDINQVDSRFGLSALAWACDTKSMEVVEKLLQADAVDLSIQATKYKGYTPLHLALDVCSQEIVLKLLNDRRVTASLEIEDNDGRTSIEFAIRESNESCLRELLRHSNAGAERFSVSQLEAIMDKYPETESQDIACHEWVMRVQARPDIPFPFHKLAKAGRLKEVKSLIDANLDPFQSDEDRWTAADVAEWYGHVNLMRLLRAKDPQRDIGRSHYSQPSIFFDIYENSILKTSSFPGLDSNPRLRLDVKIPEKDSVDKQFCYLRTKEAIPPTTKDFYFEVELLQLPESKVIAVGFCQSHADKNRLPGWDKGTWAYHSDDGGLYIETEWGMADDDENICEQGHRMGVGLNMETGGFYRTHNGNDIEPRKTIPSTLHHFYTMENTH</sequence>
<feature type="compositionally biased region" description="Basic and acidic residues" evidence="4">
    <location>
        <begin position="206"/>
        <end position="220"/>
    </location>
</feature>
<feature type="chain" id="PRO_5034439525" evidence="6">
    <location>
        <begin position="23"/>
        <end position="2075"/>
    </location>
</feature>
<dbReference type="SMART" id="SM00248">
    <property type="entry name" value="ANK"/>
    <property type="match status" value="16"/>
</dbReference>
<dbReference type="Pfam" id="PF00622">
    <property type="entry name" value="SPRY"/>
    <property type="match status" value="1"/>
</dbReference>
<dbReference type="InterPro" id="IPR044736">
    <property type="entry name" value="Gid1/RanBPM/SPLA_SPRY"/>
</dbReference>
<feature type="transmembrane region" description="Helical" evidence="5">
    <location>
        <begin position="262"/>
        <end position="283"/>
    </location>
</feature>
<dbReference type="CDD" id="cd12885">
    <property type="entry name" value="SPRY_RanBP_like"/>
    <property type="match status" value="1"/>
</dbReference>
<accession>A0A8H5MXN0</accession>
<feature type="compositionally biased region" description="Polar residues" evidence="4">
    <location>
        <begin position="399"/>
        <end position="415"/>
    </location>
</feature>
<dbReference type="PANTHER" id="PTHR24198">
    <property type="entry name" value="ANKYRIN REPEAT AND PROTEIN KINASE DOMAIN-CONTAINING PROTEIN"/>
    <property type="match status" value="1"/>
</dbReference>
<evidence type="ECO:0000256" key="3">
    <source>
        <dbReference type="PROSITE-ProRule" id="PRU00023"/>
    </source>
</evidence>
<dbReference type="SUPFAM" id="SSF48403">
    <property type="entry name" value="Ankyrin repeat"/>
    <property type="match status" value="3"/>
</dbReference>
<keyword evidence="9" id="KW-1185">Reference proteome</keyword>
<feature type="region of interest" description="Disordered" evidence="4">
    <location>
        <begin position="191"/>
        <end position="224"/>
    </location>
</feature>
<feature type="region of interest" description="Disordered" evidence="4">
    <location>
        <begin position="1020"/>
        <end position="1057"/>
    </location>
</feature>
<dbReference type="InterPro" id="IPR043136">
    <property type="entry name" value="B30.2/SPRY_sf"/>
</dbReference>
<evidence type="ECO:0000256" key="2">
    <source>
        <dbReference type="ARBA" id="ARBA00023043"/>
    </source>
</evidence>
<proteinExistence type="predicted"/>
<dbReference type="Proteomes" id="UP000522262">
    <property type="component" value="Unassembled WGS sequence"/>
</dbReference>
<keyword evidence="6" id="KW-0732">Signal</keyword>
<dbReference type="PROSITE" id="PS50188">
    <property type="entry name" value="B302_SPRY"/>
    <property type="match status" value="1"/>
</dbReference>
<dbReference type="Gene3D" id="1.25.40.20">
    <property type="entry name" value="Ankyrin repeat-containing domain"/>
    <property type="match status" value="3"/>
</dbReference>
<gene>
    <name evidence="8" type="ORF">FMEXI_6486</name>
</gene>
<dbReference type="PROSITE" id="PS50088">
    <property type="entry name" value="ANK_REPEAT"/>
    <property type="match status" value="1"/>
</dbReference>
<dbReference type="Gene3D" id="2.60.120.920">
    <property type="match status" value="1"/>
</dbReference>
<evidence type="ECO:0000313" key="9">
    <source>
        <dbReference type="Proteomes" id="UP000522262"/>
    </source>
</evidence>
<evidence type="ECO:0000313" key="8">
    <source>
        <dbReference type="EMBL" id="KAF5544657.1"/>
    </source>
</evidence>
<dbReference type="InterPro" id="IPR013320">
    <property type="entry name" value="ConA-like_dom_sf"/>
</dbReference>
<evidence type="ECO:0000256" key="1">
    <source>
        <dbReference type="ARBA" id="ARBA00022737"/>
    </source>
</evidence>
<dbReference type="InterPro" id="IPR002110">
    <property type="entry name" value="Ankyrin_rpt"/>
</dbReference>
<feature type="compositionally biased region" description="Basic and acidic residues" evidence="4">
    <location>
        <begin position="655"/>
        <end position="664"/>
    </location>
</feature>
<dbReference type="InterPro" id="IPR003877">
    <property type="entry name" value="SPRY_dom"/>
</dbReference>
<evidence type="ECO:0000259" key="7">
    <source>
        <dbReference type="PROSITE" id="PS50188"/>
    </source>
</evidence>
<protein>
    <submittedName>
        <fullName evidence="8">Serine threonine phosphatase 6 regulatory ankyrin repeat subunit a</fullName>
    </submittedName>
</protein>
<feature type="transmembrane region" description="Helical" evidence="5">
    <location>
        <begin position="295"/>
        <end position="318"/>
    </location>
</feature>
<keyword evidence="5" id="KW-0472">Membrane</keyword>
<feature type="transmembrane region" description="Helical" evidence="5">
    <location>
        <begin position="66"/>
        <end position="85"/>
    </location>
</feature>
<keyword evidence="5" id="KW-1133">Transmembrane helix</keyword>
<name>A0A8H5MXN0_9HYPO</name>
<reference evidence="8 9" key="1">
    <citation type="submission" date="2020-05" db="EMBL/GenBank/DDBJ databases">
        <title>Identification and distribution of gene clusters putatively required for synthesis of sphingolipid metabolism inhibitors in phylogenetically diverse species of the filamentous fungus Fusarium.</title>
        <authorList>
            <person name="Kim H.-S."/>
            <person name="Busman M."/>
            <person name="Brown D.W."/>
            <person name="Divon H."/>
            <person name="Uhlig S."/>
            <person name="Proctor R.H."/>
        </authorList>
    </citation>
    <scope>NUCLEOTIDE SEQUENCE [LARGE SCALE GENOMIC DNA]</scope>
    <source>
        <strain evidence="8 9">NRRL 53147</strain>
    </source>
</reference>
<dbReference type="Pfam" id="PF12796">
    <property type="entry name" value="Ank_2"/>
    <property type="match status" value="4"/>
</dbReference>
<keyword evidence="2 3" id="KW-0040">ANK repeat</keyword>
<feature type="transmembrane region" description="Helical" evidence="5">
    <location>
        <begin position="457"/>
        <end position="479"/>
    </location>
</feature>
<dbReference type="PROSITE" id="PS50297">
    <property type="entry name" value="ANK_REP_REGION"/>
    <property type="match status" value="1"/>
</dbReference>
<feature type="region of interest" description="Disordered" evidence="4">
    <location>
        <begin position="394"/>
        <end position="422"/>
    </location>
</feature>
<dbReference type="PANTHER" id="PTHR24198:SF165">
    <property type="entry name" value="ANKYRIN REPEAT-CONTAINING PROTEIN-RELATED"/>
    <property type="match status" value="1"/>
</dbReference>
<feature type="domain" description="B30.2/SPRY" evidence="7">
    <location>
        <begin position="1897"/>
        <end position="2075"/>
    </location>
</feature>
<feature type="compositionally biased region" description="Low complexity" evidence="4">
    <location>
        <begin position="1020"/>
        <end position="1032"/>
    </location>
</feature>
<feature type="repeat" description="ANK" evidence="3">
    <location>
        <begin position="1592"/>
        <end position="1624"/>
    </location>
</feature>
<evidence type="ECO:0000256" key="4">
    <source>
        <dbReference type="SAM" id="MobiDB-lite"/>
    </source>
</evidence>
<dbReference type="InterPro" id="IPR001870">
    <property type="entry name" value="B30.2/SPRY"/>
</dbReference>
<feature type="region of interest" description="Disordered" evidence="4">
    <location>
        <begin position="652"/>
        <end position="685"/>
    </location>
</feature>
<dbReference type="EMBL" id="JAAOAM010000137">
    <property type="protein sequence ID" value="KAF5544657.1"/>
    <property type="molecule type" value="Genomic_DNA"/>
</dbReference>
<feature type="compositionally biased region" description="Polar residues" evidence="4">
    <location>
        <begin position="665"/>
        <end position="679"/>
    </location>
</feature>
<keyword evidence="5" id="KW-0812">Transmembrane</keyword>